<protein>
    <recommendedName>
        <fullName evidence="2">Bacterial Ig-like domain-containing protein</fullName>
    </recommendedName>
</protein>
<name>A0A379AE49_ENTAG</name>
<feature type="domain" description="Bacterial Ig-like" evidence="2">
    <location>
        <begin position="6"/>
        <end position="61"/>
    </location>
</feature>
<keyword evidence="4" id="KW-1185">Reference proteome</keyword>
<sequence>MWPSFNGTTLSTTADVNGVWSLDLPATVYTGLGNGSYPLTVTASDAAGNATTTSRELALKVEPGTLPTLTLDAFAGNNVVDGAERLTDQRLSGTTHQRRSGSAGDRHR</sequence>
<evidence type="ECO:0000259" key="2">
    <source>
        <dbReference type="Pfam" id="PF19077"/>
    </source>
</evidence>
<dbReference type="Gene3D" id="2.60.40.10">
    <property type="entry name" value="Immunoglobulins"/>
    <property type="match status" value="1"/>
</dbReference>
<gene>
    <name evidence="3" type="ORF">NCTC9381_01716</name>
</gene>
<accession>A0A379AE49</accession>
<dbReference type="Proteomes" id="UP000254640">
    <property type="component" value="Unassembled WGS sequence"/>
</dbReference>
<organism evidence="3 4">
    <name type="scientific">Enterobacter agglomerans</name>
    <name type="common">Erwinia herbicola</name>
    <name type="synonym">Pantoea agglomerans</name>
    <dbReference type="NCBI Taxonomy" id="549"/>
    <lineage>
        <taxon>Bacteria</taxon>
        <taxon>Pseudomonadati</taxon>
        <taxon>Pseudomonadota</taxon>
        <taxon>Gammaproteobacteria</taxon>
        <taxon>Enterobacterales</taxon>
        <taxon>Erwiniaceae</taxon>
        <taxon>Pantoea</taxon>
        <taxon>Pantoea agglomerans group</taxon>
    </lineage>
</organism>
<evidence type="ECO:0000256" key="1">
    <source>
        <dbReference type="SAM" id="MobiDB-lite"/>
    </source>
</evidence>
<dbReference type="InterPro" id="IPR013783">
    <property type="entry name" value="Ig-like_fold"/>
</dbReference>
<dbReference type="Pfam" id="PF19077">
    <property type="entry name" value="Big_13"/>
    <property type="match status" value="1"/>
</dbReference>
<dbReference type="NCBIfam" id="NF033510">
    <property type="entry name" value="Ca_tandemer"/>
    <property type="match status" value="1"/>
</dbReference>
<feature type="region of interest" description="Disordered" evidence="1">
    <location>
        <begin position="85"/>
        <end position="108"/>
    </location>
</feature>
<dbReference type="EMBL" id="UGSO01000001">
    <property type="protein sequence ID" value="SUB15822.1"/>
    <property type="molecule type" value="Genomic_DNA"/>
</dbReference>
<reference evidence="3 4" key="1">
    <citation type="submission" date="2018-06" db="EMBL/GenBank/DDBJ databases">
        <authorList>
            <consortium name="Pathogen Informatics"/>
            <person name="Doyle S."/>
        </authorList>
    </citation>
    <scope>NUCLEOTIDE SEQUENCE [LARGE SCALE GENOMIC DNA]</scope>
    <source>
        <strain evidence="3 4">NCTC9381</strain>
    </source>
</reference>
<dbReference type="AlphaFoldDB" id="A0A379AE49"/>
<evidence type="ECO:0000313" key="4">
    <source>
        <dbReference type="Proteomes" id="UP000254640"/>
    </source>
</evidence>
<proteinExistence type="predicted"/>
<dbReference type="InterPro" id="IPR044016">
    <property type="entry name" value="Big_13"/>
</dbReference>
<evidence type="ECO:0000313" key="3">
    <source>
        <dbReference type="EMBL" id="SUB15822.1"/>
    </source>
</evidence>